<dbReference type="EMBL" id="AP014861">
    <property type="protein sequence ID" value="BAX56973.1"/>
    <property type="molecule type" value="Genomic_DNA"/>
</dbReference>
<feature type="region of interest" description="Disordered" evidence="1">
    <location>
        <begin position="123"/>
        <end position="162"/>
    </location>
</feature>
<evidence type="ECO:0000313" key="5">
    <source>
        <dbReference type="Proteomes" id="UP000555836"/>
    </source>
</evidence>
<dbReference type="EMBL" id="JABCLD010000333">
    <property type="protein sequence ID" value="NMU24507.1"/>
    <property type="molecule type" value="Genomic_DNA"/>
</dbReference>
<feature type="compositionally biased region" description="Basic and acidic residues" evidence="1">
    <location>
        <begin position="147"/>
        <end position="162"/>
    </location>
</feature>
<feature type="compositionally biased region" description="Basic and acidic residues" evidence="1">
    <location>
        <begin position="125"/>
        <end position="137"/>
    </location>
</feature>
<proteinExistence type="predicted"/>
<sequence length="336" mass="39061">MKKPKVLFAYCHELERSISIDEARLEYFAKDPNERKRFAFSCSDRKCGVLISGVNYHVMAEDGVKFKAAHYRSPHPHMPGCEWLQFTEDIELEQSANESNEEQAERKARKKLRDLVNHFTPWSDAEEKSGDADDRAKLSTNLPNSPVRHEDQSNKKNQDRWQRYTKTNQLQRLIDTWQEAKVKLSYDEFKSLKLHVTNHGKVPFYHYITHIRSGLTNRYDGVIYGGGVLKKRYGRGFLFQFFDKHDDQTIHLYVSKEIMGSGRFGHYVDEVLNTENVKYFQVFLLNPCVSKRENAQGNTVINLDISDLRQLVVYYELKTNTSVESKAEGNCGDKCA</sequence>
<name>A0A1Y1BEC8_VIBPH</name>
<reference evidence="2" key="1">
    <citation type="journal article" date="2017" name="Infect. Genet. Evol.">
        <title>Plasmid dynamics in Vibrio parahaemolyticus strains related to shrimp Acute Hepatopancreatic Necrosis Syndrome (AHPNS).</title>
        <authorList>
            <person name="Theethakaew C."/>
            <person name="Nakamura S."/>
            <person name="Motooka D."/>
            <person name="Matsuda S."/>
            <person name="Kodama T."/>
            <person name="Chonsin K."/>
            <person name="Suthienkul O."/>
            <person name="Iida T."/>
        </authorList>
    </citation>
    <scope>NUCLEOTIDE SEQUENCE</scope>
    <source>
        <strain evidence="2">VPE61</strain>
        <plasmid evidence="2">pVP2HP</plasmid>
        <plasmid evidence="3">pVPE61b</plasmid>
    </source>
</reference>
<gene>
    <name evidence="4" type="ORF">HKB21_02580</name>
</gene>
<evidence type="ECO:0000256" key="1">
    <source>
        <dbReference type="SAM" id="MobiDB-lite"/>
    </source>
</evidence>
<organism evidence="2">
    <name type="scientific">Vibrio parahaemolyticus</name>
    <dbReference type="NCBI Taxonomy" id="670"/>
    <lineage>
        <taxon>Bacteria</taxon>
        <taxon>Pseudomonadati</taxon>
        <taxon>Pseudomonadota</taxon>
        <taxon>Gammaproteobacteria</taxon>
        <taxon>Vibrionales</taxon>
        <taxon>Vibrionaceae</taxon>
        <taxon>Vibrio</taxon>
    </lineage>
</organism>
<evidence type="ECO:0000313" key="4">
    <source>
        <dbReference type="EMBL" id="NMU24507.1"/>
    </source>
</evidence>
<evidence type="ECO:0000313" key="3">
    <source>
        <dbReference type="EMBL" id="BAX56973.1"/>
    </source>
</evidence>
<keyword evidence="2" id="KW-0614">Plasmid</keyword>
<evidence type="ECO:0000313" key="2">
    <source>
        <dbReference type="EMBL" id="BAX56718.1"/>
    </source>
</evidence>
<geneLocation type="plasmid" evidence="2">
    <name>pVP2HP</name>
</geneLocation>
<dbReference type="RefSeq" id="WP_023622750.1">
    <property type="nucleotide sequence ID" value="NZ_AP014859.1"/>
</dbReference>
<geneLocation type="plasmid" evidence="3">
    <name>pVPE61b</name>
</geneLocation>
<dbReference type="AlphaFoldDB" id="A0A1Y1BEC8"/>
<dbReference type="EMBL" id="AP014859">
    <property type="protein sequence ID" value="BAX56718.1"/>
    <property type="molecule type" value="Genomic_DNA"/>
</dbReference>
<dbReference type="Proteomes" id="UP000555836">
    <property type="component" value="Unassembled WGS sequence"/>
</dbReference>
<protein>
    <recommendedName>
        <fullName evidence="6">ATPase</fullName>
    </recommendedName>
</protein>
<accession>A0A1Y1BEC8</accession>
<reference evidence="4 5" key="2">
    <citation type="submission" date="2020-04" db="EMBL/GenBank/DDBJ databases">
        <title>Whole-genome sequencing of Vibrio spp. from China reveals different genetic environments of blaCTX-M-14 among diverse lineages.</title>
        <authorList>
            <person name="Zheng Z."/>
            <person name="Ye L."/>
            <person name="Chen S."/>
        </authorList>
    </citation>
    <scope>NUCLEOTIDE SEQUENCE [LARGE SCALE GENOMIC DNA]</scope>
    <source>
        <strain evidence="4 5">Vb0574</strain>
    </source>
</reference>
<evidence type="ECO:0008006" key="6">
    <source>
        <dbReference type="Google" id="ProtNLM"/>
    </source>
</evidence>